<evidence type="ECO:0000313" key="3">
    <source>
        <dbReference type="Proteomes" id="UP001198151"/>
    </source>
</evidence>
<gene>
    <name evidence="2" type="ORF">LKD70_12390</name>
</gene>
<reference evidence="2 3" key="1">
    <citation type="submission" date="2021-10" db="EMBL/GenBank/DDBJ databases">
        <title>Anaerobic single-cell dispensing facilitates the cultivation of human gut bacteria.</title>
        <authorList>
            <person name="Afrizal A."/>
        </authorList>
    </citation>
    <scope>NUCLEOTIDE SEQUENCE [LARGE SCALE GENOMIC DNA]</scope>
    <source>
        <strain evidence="2 3">CLA-AA-H200</strain>
    </source>
</reference>
<dbReference type="Proteomes" id="UP001198151">
    <property type="component" value="Unassembled WGS sequence"/>
</dbReference>
<evidence type="ECO:0008006" key="4">
    <source>
        <dbReference type="Google" id="ProtNLM"/>
    </source>
</evidence>
<sequence length="45" mass="4783">MYVDQTMAIVSAVAAGIAGIIIFIRRNWSKHSSESSSAAKSTVNN</sequence>
<comment type="caution">
    <text evidence="2">The sequence shown here is derived from an EMBL/GenBank/DDBJ whole genome shotgun (WGS) entry which is preliminary data.</text>
</comment>
<protein>
    <recommendedName>
        <fullName evidence="4">LPXTG cell wall anchor domain-containing protein</fullName>
    </recommendedName>
</protein>
<organism evidence="2 3">
    <name type="scientific">Ruminococcus turbiniformis</name>
    <dbReference type="NCBI Taxonomy" id="2881258"/>
    <lineage>
        <taxon>Bacteria</taxon>
        <taxon>Bacillati</taxon>
        <taxon>Bacillota</taxon>
        <taxon>Clostridia</taxon>
        <taxon>Eubacteriales</taxon>
        <taxon>Oscillospiraceae</taxon>
        <taxon>Ruminococcus</taxon>
    </lineage>
</organism>
<proteinExistence type="predicted"/>
<evidence type="ECO:0000256" key="1">
    <source>
        <dbReference type="SAM" id="Phobius"/>
    </source>
</evidence>
<keyword evidence="1" id="KW-1133">Transmembrane helix</keyword>
<evidence type="ECO:0000313" key="2">
    <source>
        <dbReference type="EMBL" id="MCC2255206.1"/>
    </source>
</evidence>
<dbReference type="RefSeq" id="WP_227708284.1">
    <property type="nucleotide sequence ID" value="NZ_JAJEQX010000023.1"/>
</dbReference>
<feature type="transmembrane region" description="Helical" evidence="1">
    <location>
        <begin position="6"/>
        <end position="24"/>
    </location>
</feature>
<dbReference type="EMBL" id="JAJEQX010000023">
    <property type="protein sequence ID" value="MCC2255206.1"/>
    <property type="molecule type" value="Genomic_DNA"/>
</dbReference>
<accession>A0ABS8FYU8</accession>
<keyword evidence="1" id="KW-0812">Transmembrane</keyword>
<keyword evidence="1" id="KW-0472">Membrane</keyword>
<keyword evidence="3" id="KW-1185">Reference proteome</keyword>
<name>A0ABS8FYU8_9FIRM</name>